<accession>A0AC35GRD2</accession>
<dbReference type="Proteomes" id="UP000887580">
    <property type="component" value="Unplaced"/>
</dbReference>
<dbReference type="WBParaSite" id="PS1159_v2.g8014.t1">
    <property type="protein sequence ID" value="PS1159_v2.g8014.t1"/>
    <property type="gene ID" value="PS1159_v2.g8014"/>
</dbReference>
<sequence>MKNILSCLLSFYFLTTIFCLCPNGSIEFQNFCYFFYPNATQFFNAELTCNGLNGHLASIHDGFINTFITTESSNYFHDSTTSDFWIGLNSLMSLGNWTWIDNTTSDFNNWAPSEPQNLTQHCAAVTIANSYWTSADCFKTKPFVCEISATPTYPAYINCSEGWIYFEPTHSCYGHDGYGYIVGNRTYGETYCERFKAHLPSIHSYEETKFLLTIAGFFDHAFWTGLISDDNEVTWEWSDKSNVDYLPWGKGYPNRKISSCAGLVYTELLFDDDCTVTHPIICKKSAFS</sequence>
<evidence type="ECO:0000313" key="2">
    <source>
        <dbReference type="WBParaSite" id="PS1159_v2.g8014.t1"/>
    </source>
</evidence>
<reference evidence="2" key="1">
    <citation type="submission" date="2022-11" db="UniProtKB">
        <authorList>
            <consortium name="WormBaseParasite"/>
        </authorList>
    </citation>
    <scope>IDENTIFICATION</scope>
</reference>
<organism evidence="1 2">
    <name type="scientific">Panagrolaimus sp. PS1159</name>
    <dbReference type="NCBI Taxonomy" id="55785"/>
    <lineage>
        <taxon>Eukaryota</taxon>
        <taxon>Metazoa</taxon>
        <taxon>Ecdysozoa</taxon>
        <taxon>Nematoda</taxon>
        <taxon>Chromadorea</taxon>
        <taxon>Rhabditida</taxon>
        <taxon>Tylenchina</taxon>
        <taxon>Panagrolaimomorpha</taxon>
        <taxon>Panagrolaimoidea</taxon>
        <taxon>Panagrolaimidae</taxon>
        <taxon>Panagrolaimus</taxon>
    </lineage>
</organism>
<proteinExistence type="predicted"/>
<evidence type="ECO:0000313" key="1">
    <source>
        <dbReference type="Proteomes" id="UP000887580"/>
    </source>
</evidence>
<name>A0AC35GRD2_9BILA</name>
<protein>
    <submittedName>
        <fullName evidence="2">C-type lectin domain-containing protein</fullName>
    </submittedName>
</protein>